<evidence type="ECO:0000256" key="6">
    <source>
        <dbReference type="ARBA" id="ARBA00023303"/>
    </source>
</evidence>
<keyword evidence="10" id="KW-0406">Ion transport</keyword>
<evidence type="ECO:0000256" key="8">
    <source>
        <dbReference type="ARBA" id="ARBA00035585"/>
    </source>
</evidence>
<keyword evidence="5 10" id="KW-0472">Membrane</keyword>
<dbReference type="PANTHER" id="PTHR28259">
    <property type="entry name" value="FLUORIDE EXPORT PROTEIN 1-RELATED"/>
    <property type="match status" value="1"/>
</dbReference>
<evidence type="ECO:0000256" key="4">
    <source>
        <dbReference type="ARBA" id="ARBA00022989"/>
    </source>
</evidence>
<name>A0ABV2JEL4_9STRE</name>
<dbReference type="Proteomes" id="UP001549037">
    <property type="component" value="Unassembled WGS sequence"/>
</dbReference>
<evidence type="ECO:0000256" key="10">
    <source>
        <dbReference type="HAMAP-Rule" id="MF_00454"/>
    </source>
</evidence>
<sequence length="109" mass="12170">MEVVLLALACGIGAVVRYYLGLINPKFSIPLGTLLANLLAAFLIGYFSKHLSNTTWRTILVTGFLGGLGTYSTLNYELFSLFNRKYHFIFYCSLTYILGLVFVFLGILL</sequence>
<dbReference type="HAMAP" id="MF_00454">
    <property type="entry name" value="FluC"/>
    <property type="match status" value="1"/>
</dbReference>
<accession>A0ABV2JEL4</accession>
<evidence type="ECO:0000256" key="2">
    <source>
        <dbReference type="ARBA" id="ARBA00022475"/>
    </source>
</evidence>
<evidence type="ECO:0000256" key="5">
    <source>
        <dbReference type="ARBA" id="ARBA00023136"/>
    </source>
</evidence>
<keyword evidence="2 10" id="KW-1003">Cell membrane</keyword>
<evidence type="ECO:0000313" key="11">
    <source>
        <dbReference type="EMBL" id="MET3634204.1"/>
    </source>
</evidence>
<comment type="caution">
    <text evidence="11">The sequence shown here is derived from an EMBL/GenBank/DDBJ whole genome shotgun (WGS) entry which is preliminary data.</text>
</comment>
<organism evidence="11 12">
    <name type="scientific">Streptococcus porcorum</name>
    <dbReference type="NCBI Taxonomy" id="701526"/>
    <lineage>
        <taxon>Bacteria</taxon>
        <taxon>Bacillati</taxon>
        <taxon>Bacillota</taxon>
        <taxon>Bacilli</taxon>
        <taxon>Lactobacillales</taxon>
        <taxon>Streptococcaceae</taxon>
        <taxon>Streptococcus</taxon>
    </lineage>
</organism>
<protein>
    <recommendedName>
        <fullName evidence="10">Fluoride-specific ion channel FluC</fullName>
    </recommendedName>
</protein>
<dbReference type="PANTHER" id="PTHR28259:SF1">
    <property type="entry name" value="FLUORIDE EXPORT PROTEIN 1-RELATED"/>
    <property type="match status" value="1"/>
</dbReference>
<keyword evidence="4 10" id="KW-1133">Transmembrane helix</keyword>
<dbReference type="NCBIfam" id="NF010825">
    <property type="entry name" value="PRK14229.1"/>
    <property type="match status" value="1"/>
</dbReference>
<comment type="catalytic activity">
    <reaction evidence="8">
        <text>fluoride(in) = fluoride(out)</text>
        <dbReference type="Rhea" id="RHEA:76159"/>
        <dbReference type="ChEBI" id="CHEBI:17051"/>
    </reaction>
    <physiologicalReaction direction="left-to-right" evidence="8">
        <dbReference type="Rhea" id="RHEA:76160"/>
    </physiologicalReaction>
</comment>
<feature type="transmembrane region" description="Helical" evidence="10">
    <location>
        <begin position="27"/>
        <end position="47"/>
    </location>
</feature>
<keyword evidence="6 10" id="KW-0407">Ion channel</keyword>
<dbReference type="RefSeq" id="WP_354368365.1">
    <property type="nucleotide sequence ID" value="NZ_JBEPLN010000010.1"/>
</dbReference>
<comment type="subcellular location">
    <subcellularLocation>
        <location evidence="1 10">Cell membrane</location>
        <topology evidence="1 10">Multi-pass membrane protein</topology>
    </subcellularLocation>
</comment>
<dbReference type="Pfam" id="PF02537">
    <property type="entry name" value="CRCB"/>
    <property type="match status" value="1"/>
</dbReference>
<reference evidence="11 12" key="1">
    <citation type="submission" date="2024-06" db="EMBL/GenBank/DDBJ databases">
        <title>Genomic Encyclopedia of Type Strains, Phase IV (KMG-IV): sequencing the most valuable type-strain genomes for metagenomic binning, comparative biology and taxonomic classification.</title>
        <authorList>
            <person name="Goeker M."/>
        </authorList>
    </citation>
    <scope>NUCLEOTIDE SEQUENCE [LARGE SCALE GENOMIC DNA]</scope>
    <source>
        <strain evidence="11 12">DSM 28302</strain>
    </source>
</reference>
<gene>
    <name evidence="10" type="primary">fluC</name>
    <name evidence="10" type="synonym">crcB</name>
    <name evidence="11" type="ORF">ABID28_000841</name>
</gene>
<evidence type="ECO:0000256" key="9">
    <source>
        <dbReference type="ARBA" id="ARBA00049940"/>
    </source>
</evidence>
<feature type="transmembrane region" description="Helical" evidence="10">
    <location>
        <begin position="88"/>
        <end position="108"/>
    </location>
</feature>
<dbReference type="EMBL" id="JBEPLN010000010">
    <property type="protein sequence ID" value="MET3634204.1"/>
    <property type="molecule type" value="Genomic_DNA"/>
</dbReference>
<evidence type="ECO:0000256" key="7">
    <source>
        <dbReference type="ARBA" id="ARBA00035120"/>
    </source>
</evidence>
<proteinExistence type="inferred from homology"/>
<evidence type="ECO:0000256" key="1">
    <source>
        <dbReference type="ARBA" id="ARBA00004651"/>
    </source>
</evidence>
<keyword evidence="10" id="KW-0813">Transport</keyword>
<feature type="transmembrane region" description="Helical" evidence="10">
    <location>
        <begin position="59"/>
        <end position="76"/>
    </location>
</feature>
<evidence type="ECO:0000256" key="3">
    <source>
        <dbReference type="ARBA" id="ARBA00022692"/>
    </source>
</evidence>
<evidence type="ECO:0000313" key="12">
    <source>
        <dbReference type="Proteomes" id="UP001549037"/>
    </source>
</evidence>
<dbReference type="InterPro" id="IPR003691">
    <property type="entry name" value="FluC"/>
</dbReference>
<comment type="similarity">
    <text evidence="7 10">Belongs to the fluoride channel Fluc/FEX (TC 1.A.43) family.</text>
</comment>
<keyword evidence="3 10" id="KW-0812">Transmembrane</keyword>
<comment type="function">
    <text evidence="9 10">Fluoride-specific ion channel. Important for reducing fluoride concentration in the cell, thus reducing its toxicity.</text>
</comment>
<keyword evidence="12" id="KW-1185">Reference proteome</keyword>
<comment type="caution">
    <text evidence="10">Lacks conserved residue(s) required for the propagation of feature annotation.</text>
</comment>